<keyword evidence="2" id="KW-1185">Reference proteome</keyword>
<reference evidence="1 2" key="1">
    <citation type="submission" date="2019-08" db="EMBL/GenBank/DDBJ databases">
        <authorList>
            <person name="Liang Q."/>
        </authorList>
    </citation>
    <scope>NUCLEOTIDE SEQUENCE [LARGE SCALE GENOMIC DNA]</scope>
    <source>
        <strain evidence="1 2">V1718</strain>
    </source>
</reference>
<dbReference type="InterPro" id="IPR007709">
    <property type="entry name" value="N-FG_amidohydro"/>
</dbReference>
<dbReference type="RefSeq" id="WP_146961609.1">
    <property type="nucleotide sequence ID" value="NZ_CP042467.1"/>
</dbReference>
<accession>A0A5B8XT28</accession>
<sequence length="281" mass="31667">MSKYFEIRRPTEQRIPVLVDVPHAGEWIPDEVMDEMVVGGQTLKRDLDLYVDEIWEETPDFGATLIFSKVSRYVVDLNRADDDVSPKTVQGATRVDAPGYYHDRGVVWRTTTDGTPVMGSAMSREAFERRIATFHTPYHRAIAEEIERIRQQFGFCILVDGHSMPSMGRSGHSDPGARRADIVPGDVDGTSCDPVVTRIIERHFKSAGYSVKTNVPYKGGWITRSFGRPSLGVHAIQIELNRDLYMNEMTFTRRPTPMQLLAQTCVGVLPKLGELKLDLVL</sequence>
<dbReference type="OrthoDB" id="8716700at2"/>
<proteinExistence type="predicted"/>
<evidence type="ECO:0000313" key="2">
    <source>
        <dbReference type="Proteomes" id="UP000321595"/>
    </source>
</evidence>
<keyword evidence="1" id="KW-0378">Hydrolase</keyword>
<dbReference type="Proteomes" id="UP000321595">
    <property type="component" value="Chromosome"/>
</dbReference>
<organism evidence="1 2">
    <name type="scientific">Microvenator marinus</name>
    <dbReference type="NCBI Taxonomy" id="2600177"/>
    <lineage>
        <taxon>Bacteria</taxon>
        <taxon>Deltaproteobacteria</taxon>
        <taxon>Bradymonadales</taxon>
        <taxon>Microvenatoraceae</taxon>
        <taxon>Microvenator</taxon>
    </lineage>
</organism>
<dbReference type="Gene3D" id="3.40.630.40">
    <property type="entry name" value="Zn-dependent exopeptidases"/>
    <property type="match status" value="1"/>
</dbReference>
<name>A0A5B8XT28_9DELT</name>
<gene>
    <name evidence="1" type="ORF">FRD01_16605</name>
</gene>
<evidence type="ECO:0000313" key="1">
    <source>
        <dbReference type="EMBL" id="QED28830.1"/>
    </source>
</evidence>
<dbReference type="EMBL" id="CP042467">
    <property type="protein sequence ID" value="QED28830.1"/>
    <property type="molecule type" value="Genomic_DNA"/>
</dbReference>
<dbReference type="KEGG" id="bbae:FRD01_16605"/>
<dbReference type="GO" id="GO:0016787">
    <property type="term" value="F:hydrolase activity"/>
    <property type="evidence" value="ECO:0007669"/>
    <property type="project" value="UniProtKB-KW"/>
</dbReference>
<protein>
    <submittedName>
        <fullName evidence="1">N-formylglutamate amidohydrolase</fullName>
    </submittedName>
</protein>
<dbReference type="SUPFAM" id="SSF53187">
    <property type="entry name" value="Zn-dependent exopeptidases"/>
    <property type="match status" value="1"/>
</dbReference>
<dbReference type="Pfam" id="PF05013">
    <property type="entry name" value="FGase"/>
    <property type="match status" value="1"/>
</dbReference>
<dbReference type="AlphaFoldDB" id="A0A5B8XT28"/>